<feature type="domain" description="PucR C-terminal helix-turn-helix" evidence="4">
    <location>
        <begin position="530"/>
        <end position="587"/>
    </location>
</feature>
<dbReference type="InterPro" id="IPR025736">
    <property type="entry name" value="PucR_C-HTH_dom"/>
</dbReference>
<feature type="domain" description="CdaR GGDEF-like" evidence="5">
    <location>
        <begin position="369"/>
        <end position="481"/>
    </location>
</feature>
<dbReference type="Proteomes" id="UP000252914">
    <property type="component" value="Unassembled WGS sequence"/>
</dbReference>
<proteinExistence type="inferred from homology"/>
<organism evidence="6 7">
    <name type="scientific">Streptomyces diacarni</name>
    <dbReference type="NCBI Taxonomy" id="2800381"/>
    <lineage>
        <taxon>Bacteria</taxon>
        <taxon>Bacillati</taxon>
        <taxon>Actinomycetota</taxon>
        <taxon>Actinomycetes</taxon>
        <taxon>Kitasatosporales</taxon>
        <taxon>Streptomycetaceae</taxon>
        <taxon>Streptomyces</taxon>
    </lineage>
</organism>
<accession>A0A367ECT6</accession>
<gene>
    <name evidence="6" type="ORF">DTL70_29995</name>
</gene>
<sequence>MGLTQQATQLLVLLPQLREPRPHPFPELSDCLAQHFDVFLPTHPNPPEATAYHPGKLPRQSSHHAATFGRGRSLPPRSARAYALPRVFPNGSSRHPGLVHNREVSVTVSDLLDESALGLCALTRHCRAGDRSISWVSTTELPDPLPFLRGGELVLSTGMLERTDAEWRRLVHRLAELPVAALCFGTGLVHRSVPGAVVEAAEEAGLALVSSPVEVPFVQISHWVAERIFAEQYDAVRAAVTLQDELVRELTSGHGFRGLLRRLHQQLGAGALAVVDPAGLVLSRFPASSAWPDAPQGRQVDEAGTAVPVSVDDVPVAWLCTQRPAEQRELLSFATSILGLEAARHQAVLTGRRELLGQLLEDVVHRTVSEGEARRRLSSYGISAEAQHAVVVARIVGDAGRLRTLPWTLRPLLEREGDRLPTALIDDTVTVLVPEGADAEASAHTVAGHLAMVDPHVQVGVSEARRGVPGLRTGYFEARQWARSGPGVHRASPLSITGLLMGNLELPLQDLGRTVLAPLLRYDEEHHAELTATLRTYLAHDCAPAATAKALTLHRNSLRYRLRLVEQLTGRDLGRLANRMELWLALSALEAGGEGGAGAVSGP</sequence>
<feature type="region of interest" description="Disordered" evidence="2">
    <location>
        <begin position="43"/>
        <end position="76"/>
    </location>
</feature>
<dbReference type="PANTHER" id="PTHR33744">
    <property type="entry name" value="CARBOHYDRATE DIACID REGULATOR"/>
    <property type="match status" value="1"/>
</dbReference>
<dbReference type="InterPro" id="IPR051448">
    <property type="entry name" value="CdaR-like_regulators"/>
</dbReference>
<dbReference type="EMBL" id="QOIN01000066">
    <property type="protein sequence ID" value="RCG15589.1"/>
    <property type="molecule type" value="Genomic_DNA"/>
</dbReference>
<dbReference type="InterPro" id="IPR042070">
    <property type="entry name" value="PucR_C-HTH_sf"/>
</dbReference>
<evidence type="ECO:0000256" key="1">
    <source>
        <dbReference type="ARBA" id="ARBA00006754"/>
    </source>
</evidence>
<feature type="domain" description="Purine catabolism PurC-like" evidence="3">
    <location>
        <begin position="110"/>
        <end position="228"/>
    </location>
</feature>
<evidence type="ECO:0000313" key="6">
    <source>
        <dbReference type="EMBL" id="RCG15589.1"/>
    </source>
</evidence>
<dbReference type="Pfam" id="PF17853">
    <property type="entry name" value="GGDEF_2"/>
    <property type="match status" value="1"/>
</dbReference>
<evidence type="ECO:0000256" key="2">
    <source>
        <dbReference type="SAM" id="MobiDB-lite"/>
    </source>
</evidence>
<reference evidence="6 7" key="1">
    <citation type="submission" date="2018-06" db="EMBL/GenBank/DDBJ databases">
        <title>Streptomyces reniochalinae sp. nov. and Streptomyces diacarnus sp. nov. from marine sponges.</title>
        <authorList>
            <person name="Li L."/>
        </authorList>
    </citation>
    <scope>NUCLEOTIDE SEQUENCE [LARGE SCALE GENOMIC DNA]</scope>
    <source>
        <strain evidence="6 7">LHW51701</strain>
    </source>
</reference>
<evidence type="ECO:0000259" key="3">
    <source>
        <dbReference type="Pfam" id="PF07905"/>
    </source>
</evidence>
<dbReference type="PANTHER" id="PTHR33744:SF1">
    <property type="entry name" value="DNA-BINDING TRANSCRIPTIONAL ACTIVATOR ADER"/>
    <property type="match status" value="1"/>
</dbReference>
<dbReference type="InterPro" id="IPR012914">
    <property type="entry name" value="PucR_dom"/>
</dbReference>
<dbReference type="Pfam" id="PF07905">
    <property type="entry name" value="PucR"/>
    <property type="match status" value="1"/>
</dbReference>
<dbReference type="Pfam" id="PF13556">
    <property type="entry name" value="HTH_30"/>
    <property type="match status" value="1"/>
</dbReference>
<name>A0A367ECT6_9ACTN</name>
<evidence type="ECO:0000259" key="5">
    <source>
        <dbReference type="Pfam" id="PF17853"/>
    </source>
</evidence>
<evidence type="ECO:0000259" key="4">
    <source>
        <dbReference type="Pfam" id="PF13556"/>
    </source>
</evidence>
<comment type="similarity">
    <text evidence="1">Belongs to the CdaR family.</text>
</comment>
<dbReference type="InterPro" id="IPR041522">
    <property type="entry name" value="CdaR_GGDEF"/>
</dbReference>
<comment type="caution">
    <text evidence="6">The sequence shown here is derived from an EMBL/GenBank/DDBJ whole genome shotgun (WGS) entry which is preliminary data.</text>
</comment>
<keyword evidence="7" id="KW-1185">Reference proteome</keyword>
<dbReference type="AlphaFoldDB" id="A0A367ECT6"/>
<dbReference type="Gene3D" id="1.10.10.2840">
    <property type="entry name" value="PucR C-terminal helix-turn-helix domain"/>
    <property type="match status" value="1"/>
</dbReference>
<evidence type="ECO:0000313" key="7">
    <source>
        <dbReference type="Proteomes" id="UP000252914"/>
    </source>
</evidence>
<protein>
    <submittedName>
        <fullName evidence="6">PucR family transcriptional regulator</fullName>
    </submittedName>
</protein>